<dbReference type="Proteomes" id="UP000184356">
    <property type="component" value="Unassembled WGS sequence"/>
</dbReference>
<dbReference type="PROSITE" id="PS51642">
    <property type="entry name" value="HEMOPEXIN_2"/>
    <property type="match status" value="2"/>
</dbReference>
<dbReference type="STRING" id="1036612.A0A1L9TBS5"/>
<feature type="repeat" description="Hemopexin" evidence="1">
    <location>
        <begin position="166"/>
        <end position="218"/>
    </location>
</feature>
<dbReference type="SUPFAM" id="SSF50923">
    <property type="entry name" value="Hemopexin-like domain"/>
    <property type="match status" value="1"/>
</dbReference>
<dbReference type="OrthoDB" id="6845681at2759"/>
<proteinExistence type="predicted"/>
<keyword evidence="3" id="KW-1185">Reference proteome</keyword>
<name>A0A1L9TBS5_9EURO</name>
<dbReference type="GeneID" id="63756434"/>
<dbReference type="InterPro" id="IPR036375">
    <property type="entry name" value="Hemopexin-like_dom_sf"/>
</dbReference>
<dbReference type="EMBL" id="KV878589">
    <property type="protein sequence ID" value="OJJ56890.1"/>
    <property type="molecule type" value="Genomic_DNA"/>
</dbReference>
<sequence>MRKFNAVIQLPERDGTEYYVAAGTKYAIIRNSTDGDDRILEGPHEIKGNCPILKNTGWDRIDGAVGVPGLPNQFYIFHGGKYIRATLNKKLDKVQNEGIKYIESNWGPLTKVGFNTIDAGYPYTDEADKMVFYSGTEFVEYSWKDNKVVSGPKDFTHEEDYQKAGFNRIDAVFPSGDKKIWYYFCGNKYLRYKYDGARSGSKTLESGPWLIAESFESFRNWP</sequence>
<protein>
    <submittedName>
        <fullName evidence="2">Uncharacterized protein</fullName>
    </submittedName>
</protein>
<gene>
    <name evidence="2" type="ORF">ASPSYDRAFT_1180715</name>
</gene>
<organism evidence="2 3">
    <name type="scientific">Aspergillus sydowii CBS 593.65</name>
    <dbReference type="NCBI Taxonomy" id="1036612"/>
    <lineage>
        <taxon>Eukaryota</taxon>
        <taxon>Fungi</taxon>
        <taxon>Dikarya</taxon>
        <taxon>Ascomycota</taxon>
        <taxon>Pezizomycotina</taxon>
        <taxon>Eurotiomycetes</taxon>
        <taxon>Eurotiomycetidae</taxon>
        <taxon>Eurotiales</taxon>
        <taxon>Aspergillaceae</taxon>
        <taxon>Aspergillus</taxon>
        <taxon>Aspergillus subgen. Nidulantes</taxon>
    </lineage>
</organism>
<evidence type="ECO:0000313" key="2">
    <source>
        <dbReference type="EMBL" id="OJJ56890.1"/>
    </source>
</evidence>
<dbReference type="InterPro" id="IPR018487">
    <property type="entry name" value="Hemopexin-like_repeat"/>
</dbReference>
<evidence type="ECO:0000256" key="1">
    <source>
        <dbReference type="PROSITE-ProRule" id="PRU01011"/>
    </source>
</evidence>
<dbReference type="RefSeq" id="XP_040700696.1">
    <property type="nucleotide sequence ID" value="XM_040840361.1"/>
</dbReference>
<dbReference type="VEuPathDB" id="FungiDB:ASPSYDRAFT_1180715"/>
<reference evidence="3" key="1">
    <citation type="journal article" date="2017" name="Genome Biol.">
        <title>Comparative genomics reveals high biological diversity and specific adaptations in the industrially and medically important fungal genus Aspergillus.</title>
        <authorList>
            <person name="de Vries R.P."/>
            <person name="Riley R."/>
            <person name="Wiebenga A."/>
            <person name="Aguilar-Osorio G."/>
            <person name="Amillis S."/>
            <person name="Uchima C.A."/>
            <person name="Anderluh G."/>
            <person name="Asadollahi M."/>
            <person name="Askin M."/>
            <person name="Barry K."/>
            <person name="Battaglia E."/>
            <person name="Bayram O."/>
            <person name="Benocci T."/>
            <person name="Braus-Stromeyer S.A."/>
            <person name="Caldana C."/>
            <person name="Canovas D."/>
            <person name="Cerqueira G.C."/>
            <person name="Chen F."/>
            <person name="Chen W."/>
            <person name="Choi C."/>
            <person name="Clum A."/>
            <person name="Dos Santos R.A."/>
            <person name="Damasio A.R."/>
            <person name="Diallinas G."/>
            <person name="Emri T."/>
            <person name="Fekete E."/>
            <person name="Flipphi M."/>
            <person name="Freyberg S."/>
            <person name="Gallo A."/>
            <person name="Gournas C."/>
            <person name="Habgood R."/>
            <person name="Hainaut M."/>
            <person name="Harispe M.L."/>
            <person name="Henrissat B."/>
            <person name="Hilden K.S."/>
            <person name="Hope R."/>
            <person name="Hossain A."/>
            <person name="Karabika E."/>
            <person name="Karaffa L."/>
            <person name="Karanyi Z."/>
            <person name="Krasevec N."/>
            <person name="Kuo A."/>
            <person name="Kusch H."/>
            <person name="LaButti K."/>
            <person name="Lagendijk E.L."/>
            <person name="Lapidus A."/>
            <person name="Levasseur A."/>
            <person name="Lindquist E."/>
            <person name="Lipzen A."/>
            <person name="Logrieco A.F."/>
            <person name="MacCabe A."/>
            <person name="Maekelae M.R."/>
            <person name="Malavazi I."/>
            <person name="Melin P."/>
            <person name="Meyer V."/>
            <person name="Mielnichuk N."/>
            <person name="Miskei M."/>
            <person name="Molnar A.P."/>
            <person name="Mule G."/>
            <person name="Ngan C.Y."/>
            <person name="Orejas M."/>
            <person name="Orosz E."/>
            <person name="Ouedraogo J.P."/>
            <person name="Overkamp K.M."/>
            <person name="Park H.-S."/>
            <person name="Perrone G."/>
            <person name="Piumi F."/>
            <person name="Punt P.J."/>
            <person name="Ram A.F."/>
            <person name="Ramon A."/>
            <person name="Rauscher S."/>
            <person name="Record E."/>
            <person name="Riano-Pachon D.M."/>
            <person name="Robert V."/>
            <person name="Roehrig J."/>
            <person name="Ruller R."/>
            <person name="Salamov A."/>
            <person name="Salih N.S."/>
            <person name="Samson R.A."/>
            <person name="Sandor E."/>
            <person name="Sanguinetti M."/>
            <person name="Schuetze T."/>
            <person name="Sepcic K."/>
            <person name="Shelest E."/>
            <person name="Sherlock G."/>
            <person name="Sophianopoulou V."/>
            <person name="Squina F.M."/>
            <person name="Sun H."/>
            <person name="Susca A."/>
            <person name="Todd R.B."/>
            <person name="Tsang A."/>
            <person name="Unkles S.E."/>
            <person name="van de Wiele N."/>
            <person name="van Rossen-Uffink D."/>
            <person name="Oliveira J.V."/>
            <person name="Vesth T.C."/>
            <person name="Visser J."/>
            <person name="Yu J.-H."/>
            <person name="Zhou M."/>
            <person name="Andersen M.R."/>
            <person name="Archer D.B."/>
            <person name="Baker S.E."/>
            <person name="Benoit I."/>
            <person name="Brakhage A.A."/>
            <person name="Braus G.H."/>
            <person name="Fischer R."/>
            <person name="Frisvad J.C."/>
            <person name="Goldman G.H."/>
            <person name="Houbraken J."/>
            <person name="Oakley B."/>
            <person name="Pocsi I."/>
            <person name="Scazzocchio C."/>
            <person name="Seiboth B."/>
            <person name="vanKuyk P.A."/>
            <person name="Wortman J."/>
            <person name="Dyer P.S."/>
            <person name="Grigoriev I.V."/>
        </authorList>
    </citation>
    <scope>NUCLEOTIDE SEQUENCE [LARGE SCALE GENOMIC DNA]</scope>
    <source>
        <strain evidence="3">CBS 593.65</strain>
    </source>
</reference>
<dbReference type="Gene3D" id="2.110.10.10">
    <property type="entry name" value="Hemopexin-like domain"/>
    <property type="match status" value="2"/>
</dbReference>
<evidence type="ECO:0000313" key="3">
    <source>
        <dbReference type="Proteomes" id="UP000184356"/>
    </source>
</evidence>
<accession>A0A1L9TBS5</accession>
<feature type="repeat" description="Hemopexin" evidence="1">
    <location>
        <begin position="58"/>
        <end position="109"/>
    </location>
</feature>
<dbReference type="AlphaFoldDB" id="A0A1L9TBS5"/>